<dbReference type="PANTHER" id="PTHR35868:SF3">
    <property type="entry name" value="DUF2804 DOMAIN-CONTAINING PROTEIN"/>
    <property type="match status" value="1"/>
</dbReference>
<comment type="caution">
    <text evidence="2">The sequence shown here is derived from an EMBL/GenBank/DDBJ whole genome shotgun (WGS) entry which is preliminary data.</text>
</comment>
<feature type="region of interest" description="Disordered" evidence="1">
    <location>
        <begin position="1"/>
        <end position="60"/>
    </location>
</feature>
<dbReference type="Proteomes" id="UP000221394">
    <property type="component" value="Unassembled WGS sequence"/>
</dbReference>
<reference evidence="2 3" key="1">
    <citation type="submission" date="2017-10" db="EMBL/GenBank/DDBJ databases">
        <title>Sequencing the genomes of 1000 actinobacteria strains.</title>
        <authorList>
            <person name="Klenk H.-P."/>
        </authorList>
    </citation>
    <scope>NUCLEOTIDE SEQUENCE [LARGE SCALE GENOMIC DNA]</scope>
    <source>
        <strain evidence="2 3">DSM 21574</strain>
    </source>
</reference>
<dbReference type="Pfam" id="PF10974">
    <property type="entry name" value="DUF2804"/>
    <property type="match status" value="1"/>
</dbReference>
<protein>
    <submittedName>
        <fullName evidence="2">Uncharacterized protein DUF2804</fullName>
    </submittedName>
</protein>
<sequence>MHDSNEAGQAAHEPTDAVPAPRAAPMTRHLDERELTAPVSLTRPDGRLNPDAVGWTRTPLHDTDGIGRGRVGFGRNKRWEYWAVTTPSHVLALVISDVGYAAVPSMYLLDRTTGEEIDLEAVRPFGRGTSLPGTLGHGPARATTKAFRLAVDEVDGGTRLRGQSARLRFDVVAHRPEGHEHLGVVVPWDDRRFQYTVKDVARPASGTIWVDGTAHALPDGDSWATLDHGRGRWPYDIAWNWGAGSGHTDGHVVGIQVGGRWTDGTGAVENSLLVDGHLTKISEELVWTYDTEDWMRPWRVEGESVDLTLTPFHVKSSAMDLKIVSGTTHQCFGTWSGRVRDDAGTWVRVADVVGWAEDVHHRW</sequence>
<name>A0A2A9EFI8_9MICO</name>
<evidence type="ECO:0000313" key="3">
    <source>
        <dbReference type="Proteomes" id="UP000221394"/>
    </source>
</evidence>
<proteinExistence type="predicted"/>
<dbReference type="AlphaFoldDB" id="A0A2A9EFI8"/>
<dbReference type="InterPro" id="IPR021243">
    <property type="entry name" value="DUF2804"/>
</dbReference>
<keyword evidence="3" id="KW-1185">Reference proteome</keyword>
<dbReference type="PANTHER" id="PTHR35868">
    <property type="entry name" value="DUF2804 DOMAIN-CONTAINING PROTEIN-RELATED"/>
    <property type="match status" value="1"/>
</dbReference>
<gene>
    <name evidence="2" type="ORF">ATL41_2607</name>
</gene>
<organism evidence="2 3">
    <name type="scientific">Flavimobilis soli</name>
    <dbReference type="NCBI Taxonomy" id="442709"/>
    <lineage>
        <taxon>Bacteria</taxon>
        <taxon>Bacillati</taxon>
        <taxon>Actinomycetota</taxon>
        <taxon>Actinomycetes</taxon>
        <taxon>Micrococcales</taxon>
        <taxon>Jonesiaceae</taxon>
        <taxon>Flavimobilis</taxon>
    </lineage>
</organism>
<evidence type="ECO:0000256" key="1">
    <source>
        <dbReference type="SAM" id="MobiDB-lite"/>
    </source>
</evidence>
<evidence type="ECO:0000313" key="2">
    <source>
        <dbReference type="EMBL" id="PFG37827.1"/>
    </source>
</evidence>
<accession>A0A2A9EFI8</accession>
<dbReference type="EMBL" id="PDJH01000001">
    <property type="protein sequence ID" value="PFG37827.1"/>
    <property type="molecule type" value="Genomic_DNA"/>
</dbReference>
<dbReference type="RefSeq" id="WP_245854846.1">
    <property type="nucleotide sequence ID" value="NZ_PDJH01000001.1"/>
</dbReference>